<protein>
    <recommendedName>
        <fullName evidence="5">Lipoprotein</fullName>
    </recommendedName>
</protein>
<name>A0A017SYG8_9BACT</name>
<accession>A0A017SYG8</accession>
<organism evidence="3 4">
    <name type="scientific">Chondromyces apiculatus DSM 436</name>
    <dbReference type="NCBI Taxonomy" id="1192034"/>
    <lineage>
        <taxon>Bacteria</taxon>
        <taxon>Pseudomonadati</taxon>
        <taxon>Myxococcota</taxon>
        <taxon>Polyangia</taxon>
        <taxon>Polyangiales</taxon>
        <taxon>Polyangiaceae</taxon>
        <taxon>Chondromyces</taxon>
    </lineage>
</organism>
<dbReference type="EMBL" id="ASRX01000075">
    <property type="protein sequence ID" value="EYF01650.1"/>
    <property type="molecule type" value="Genomic_DNA"/>
</dbReference>
<evidence type="ECO:0000313" key="4">
    <source>
        <dbReference type="Proteomes" id="UP000019678"/>
    </source>
</evidence>
<feature type="signal peptide" evidence="2">
    <location>
        <begin position="1"/>
        <end position="25"/>
    </location>
</feature>
<comment type="caution">
    <text evidence="3">The sequence shown here is derived from an EMBL/GenBank/DDBJ whole genome shotgun (WGS) entry which is preliminary data.</text>
</comment>
<evidence type="ECO:0008006" key="5">
    <source>
        <dbReference type="Google" id="ProtNLM"/>
    </source>
</evidence>
<evidence type="ECO:0000256" key="2">
    <source>
        <dbReference type="SAM" id="SignalP"/>
    </source>
</evidence>
<dbReference type="Proteomes" id="UP000019678">
    <property type="component" value="Unassembled WGS sequence"/>
</dbReference>
<dbReference type="AlphaFoldDB" id="A0A017SYG8"/>
<sequence length="277" mass="28529">MVNENAMQSRSLLFMAVAAISLATACSSVRQTRPLAYGGEDSGSTIAPLQAVLKKRGYTPVCSAEEFCKFQQNPDVTIHFKVKGDDKVVLAIDVSKKVPENKRQALTDSAMKLGEEIFAEASITATANEKAQAEARRAEAEREAREAQNKPAAKEDKGGGFLGALSAATDVLGAVNASTSVTTTGGSSGGAGKPSAGGTSGGAQGGSGGGQTTCCINKAFYDCPSSAAVYKCSGEFMACVSKCGFGGDFKCTDACMKDHPPDPSQCTRDSSRDATCT</sequence>
<evidence type="ECO:0000256" key="1">
    <source>
        <dbReference type="SAM" id="MobiDB-lite"/>
    </source>
</evidence>
<feature type="region of interest" description="Disordered" evidence="1">
    <location>
        <begin position="180"/>
        <end position="204"/>
    </location>
</feature>
<feature type="compositionally biased region" description="Basic and acidic residues" evidence="1">
    <location>
        <begin position="131"/>
        <end position="158"/>
    </location>
</feature>
<gene>
    <name evidence="3" type="ORF">CAP_7969</name>
</gene>
<feature type="region of interest" description="Disordered" evidence="1">
    <location>
        <begin position="128"/>
        <end position="158"/>
    </location>
</feature>
<reference evidence="3 4" key="1">
    <citation type="submission" date="2013-05" db="EMBL/GenBank/DDBJ databases">
        <title>Genome assembly of Chondromyces apiculatus DSM 436.</title>
        <authorList>
            <person name="Sharma G."/>
            <person name="Khatri I."/>
            <person name="Kaur C."/>
            <person name="Mayilraj S."/>
            <person name="Subramanian S."/>
        </authorList>
    </citation>
    <scope>NUCLEOTIDE SEQUENCE [LARGE SCALE GENOMIC DNA]</scope>
    <source>
        <strain evidence="3 4">DSM 436</strain>
    </source>
</reference>
<evidence type="ECO:0000313" key="3">
    <source>
        <dbReference type="EMBL" id="EYF01650.1"/>
    </source>
</evidence>
<proteinExistence type="predicted"/>
<feature type="chain" id="PRO_5001496155" description="Lipoprotein" evidence="2">
    <location>
        <begin position="26"/>
        <end position="277"/>
    </location>
</feature>
<keyword evidence="2" id="KW-0732">Signal</keyword>
<keyword evidence="4" id="KW-1185">Reference proteome</keyword>